<accession>A0ABW1KJ83</accession>
<reference evidence="4" key="1">
    <citation type="journal article" date="2019" name="Int. J. Syst. Evol. Microbiol.">
        <title>The Global Catalogue of Microorganisms (GCM) 10K type strain sequencing project: providing services to taxonomists for standard genome sequencing and annotation.</title>
        <authorList>
            <consortium name="The Broad Institute Genomics Platform"/>
            <consortium name="The Broad Institute Genome Sequencing Center for Infectious Disease"/>
            <person name="Wu L."/>
            <person name="Ma J."/>
        </authorList>
    </citation>
    <scope>NUCLEOTIDE SEQUENCE [LARGE SCALE GENOMIC DNA]</scope>
    <source>
        <strain evidence="4">ZS-35-S2</strain>
    </source>
</reference>
<dbReference type="InterPro" id="IPR045618">
    <property type="entry name" value="DUF6444"/>
</dbReference>
<evidence type="ECO:0000313" key="3">
    <source>
        <dbReference type="EMBL" id="MFC6021842.1"/>
    </source>
</evidence>
<proteinExistence type="predicted"/>
<dbReference type="Proteomes" id="UP001596203">
    <property type="component" value="Unassembled WGS sequence"/>
</dbReference>
<feature type="domain" description="DUF6444" evidence="2">
    <location>
        <begin position="12"/>
        <end position="80"/>
    </location>
</feature>
<organism evidence="3 4">
    <name type="scientific">Plantactinospora solaniradicis</name>
    <dbReference type="NCBI Taxonomy" id="1723736"/>
    <lineage>
        <taxon>Bacteria</taxon>
        <taxon>Bacillati</taxon>
        <taxon>Actinomycetota</taxon>
        <taxon>Actinomycetes</taxon>
        <taxon>Micromonosporales</taxon>
        <taxon>Micromonosporaceae</taxon>
        <taxon>Plantactinospora</taxon>
    </lineage>
</organism>
<dbReference type="EMBL" id="JBHSPR010000053">
    <property type="protein sequence ID" value="MFC6021842.1"/>
    <property type="molecule type" value="Genomic_DNA"/>
</dbReference>
<feature type="region of interest" description="Disordered" evidence="1">
    <location>
        <begin position="35"/>
        <end position="86"/>
    </location>
</feature>
<name>A0ABW1KJ83_9ACTN</name>
<keyword evidence="4" id="KW-1185">Reference proteome</keyword>
<protein>
    <submittedName>
        <fullName evidence="3">DUF6444 domain-containing protein</fullName>
    </submittedName>
</protein>
<gene>
    <name evidence="3" type="ORF">ACFP2T_37485</name>
</gene>
<dbReference type="RefSeq" id="WP_377430572.1">
    <property type="nucleotide sequence ID" value="NZ_JBHSPR010000053.1"/>
</dbReference>
<comment type="caution">
    <text evidence="3">The sequence shown here is derived from an EMBL/GenBank/DDBJ whole genome shotgun (WGS) entry which is preliminary data.</text>
</comment>
<evidence type="ECO:0000259" key="2">
    <source>
        <dbReference type="Pfam" id="PF20042"/>
    </source>
</evidence>
<sequence length="187" mass="20002">MSSVPRVPPSYEELLAMLVELRERVDRLEAENVELRRRLGLNSSNSSKPPSSNGLAGPRPQPGESKGSGRRRGKQPGALGSTLELVADPDQVVEHRPQRCVNPACGAGLADGREYGRQRRQVVELPERRPQVTEHRLVAVRCAGCGQVSEPAVPHGCLAGCSTAQASGLPPCMPGRRSSCRTGGSPR</sequence>
<dbReference type="Pfam" id="PF20042">
    <property type="entry name" value="DUF6444"/>
    <property type="match status" value="1"/>
</dbReference>
<evidence type="ECO:0000256" key="1">
    <source>
        <dbReference type="SAM" id="MobiDB-lite"/>
    </source>
</evidence>
<feature type="compositionally biased region" description="Low complexity" evidence="1">
    <location>
        <begin position="40"/>
        <end position="53"/>
    </location>
</feature>
<evidence type="ECO:0000313" key="4">
    <source>
        <dbReference type="Proteomes" id="UP001596203"/>
    </source>
</evidence>